<dbReference type="PANTHER" id="PTHR38657:SF1">
    <property type="entry name" value="SLR1343 PROTEIN"/>
    <property type="match status" value="1"/>
</dbReference>
<dbReference type="Gene3D" id="1.10.10.1710">
    <property type="entry name" value="Deoxyribodipyrimidine photolyase-related"/>
    <property type="match status" value="1"/>
</dbReference>
<feature type="region of interest" description="Disordered" evidence="1">
    <location>
        <begin position="84"/>
        <end position="110"/>
    </location>
</feature>
<dbReference type="InterPro" id="IPR014729">
    <property type="entry name" value="Rossmann-like_a/b/a_fold"/>
</dbReference>
<feature type="region of interest" description="Disordered" evidence="1">
    <location>
        <begin position="187"/>
        <end position="211"/>
    </location>
</feature>
<protein>
    <submittedName>
        <fullName evidence="2">Deoxyribodipyrimidine photolyase-related protein</fullName>
    </submittedName>
</protein>
<dbReference type="EMBL" id="JAGINS010000001">
    <property type="protein sequence ID" value="MBP2360464.1"/>
    <property type="molecule type" value="Genomic_DNA"/>
</dbReference>
<dbReference type="Pfam" id="PF04244">
    <property type="entry name" value="DPRP"/>
    <property type="match status" value="1"/>
</dbReference>
<gene>
    <name evidence="2" type="ORF">JOF59_002864</name>
</gene>
<evidence type="ECO:0000313" key="3">
    <source>
        <dbReference type="Proteomes" id="UP001519311"/>
    </source>
</evidence>
<comment type="caution">
    <text evidence="2">The sequence shown here is derived from an EMBL/GenBank/DDBJ whole genome shotgun (WGS) entry which is preliminary data.</text>
</comment>
<dbReference type="Gene3D" id="1.10.579.10">
    <property type="entry name" value="DNA Cyclobutane Dipyrimidine Photolyase, subunit A, domain 3"/>
    <property type="match status" value="1"/>
</dbReference>
<dbReference type="InterPro" id="IPR036134">
    <property type="entry name" value="Crypto/Photolyase_FAD-like_sf"/>
</dbReference>
<feature type="compositionally biased region" description="Basic and acidic residues" evidence="1">
    <location>
        <begin position="187"/>
        <end position="203"/>
    </location>
</feature>
<dbReference type="SUPFAM" id="SSF48173">
    <property type="entry name" value="Cryptochrome/photolyase FAD-binding domain"/>
    <property type="match status" value="1"/>
</dbReference>
<keyword evidence="3" id="KW-1185">Reference proteome</keyword>
<dbReference type="PANTHER" id="PTHR38657">
    <property type="entry name" value="SLR1343 PROTEIN"/>
    <property type="match status" value="1"/>
</dbReference>
<dbReference type="Proteomes" id="UP001519311">
    <property type="component" value="Unassembled WGS sequence"/>
</dbReference>
<dbReference type="InterPro" id="IPR007357">
    <property type="entry name" value="PhrB-like"/>
</dbReference>
<reference evidence="2 3" key="1">
    <citation type="submission" date="2021-03" db="EMBL/GenBank/DDBJ databases">
        <title>Sequencing the genomes of 1000 actinobacteria strains.</title>
        <authorList>
            <person name="Klenk H.-P."/>
        </authorList>
    </citation>
    <scope>NUCLEOTIDE SEQUENCE [LARGE SCALE GENOMIC DNA]</scope>
    <source>
        <strain evidence="2 3">DSM 40843</strain>
    </source>
</reference>
<evidence type="ECO:0000256" key="1">
    <source>
        <dbReference type="SAM" id="MobiDB-lite"/>
    </source>
</evidence>
<organism evidence="2 3">
    <name type="scientific">Streptomyces clavifer</name>
    <dbReference type="NCBI Taxonomy" id="68188"/>
    <lineage>
        <taxon>Bacteria</taxon>
        <taxon>Bacillati</taxon>
        <taxon>Actinomycetota</taxon>
        <taxon>Actinomycetes</taxon>
        <taxon>Kitasatosporales</taxon>
        <taxon>Streptomycetaceae</taxon>
        <taxon>Streptomyces</taxon>
    </lineage>
</organism>
<evidence type="ECO:0000313" key="2">
    <source>
        <dbReference type="EMBL" id="MBP2360464.1"/>
    </source>
</evidence>
<dbReference type="Gene3D" id="1.25.40.80">
    <property type="match status" value="1"/>
</dbReference>
<dbReference type="Gene3D" id="3.40.50.620">
    <property type="entry name" value="HUPs"/>
    <property type="match status" value="1"/>
</dbReference>
<accession>A0ABS4V966</accession>
<dbReference type="RefSeq" id="WP_209470204.1">
    <property type="nucleotide sequence ID" value="NZ_BMWJ01000004.1"/>
</dbReference>
<proteinExistence type="predicted"/>
<dbReference type="InterPro" id="IPR052551">
    <property type="entry name" value="UV-DNA_repair_photolyase"/>
</dbReference>
<sequence length="524" mass="59284">MAPRPHWLFGDQLGPHFIDPRHGGPDAKSPLVMIEARSVLRRRRFHRAKAHLVLSAMRHRAAELGDRITYVRAETYAEGLEQALGHPASHRSDSHDGDAGPSQERGAGDRLTVCHPTSRRALDFVRAQPGVEVLGARGFMVSHDDFAEWAGRGSGQSLRMEGFYRWVRGRHDLLMDGDGPVGGRWNLDHDNREPPPRGKETLDVRGPWQPREDDIDEKVRHDLDRWERDGDVSFVGRDGPRRFPATRREALSALRRFITHRLPDFGRHEDAVLAADPVMSHSLLSAPLNLGLLDPAECVERAVHAYRAGDAPLNSVEGFVRQIAGWREYVWHLYWHFGEDYRHRNALRHTTPLPDWFLDLDADAVTANCLSTVLAQVRDTGWTHHIPRLMVLGSRALQDGWDPEAVTDWFHRCFVDGYDWVMLPNVVGMSQYADGGLMTTKPYTSGGAYIHRMSDLCGPCAYRPTDRTGDHACPYTAGYWAFLHRHRTRLAANHRTARAVKGLDRIKDLPELLEAHADRGDTPP</sequence>
<name>A0ABS4V966_9ACTN</name>